<evidence type="ECO:0000256" key="4">
    <source>
        <dbReference type="ARBA" id="ARBA00023069"/>
    </source>
</evidence>
<dbReference type="Proteomes" id="UP001165065">
    <property type="component" value="Unassembled WGS sequence"/>
</dbReference>
<dbReference type="EMBL" id="BRYA01001450">
    <property type="protein sequence ID" value="GMI43167.1"/>
    <property type="molecule type" value="Genomic_DNA"/>
</dbReference>
<comment type="subcellular location">
    <subcellularLocation>
        <location evidence="1">Cell projection</location>
        <location evidence="1">Cilium</location>
    </subcellularLocation>
</comment>
<evidence type="ECO:0000313" key="7">
    <source>
        <dbReference type="EMBL" id="GMI43167.1"/>
    </source>
</evidence>
<keyword evidence="3" id="KW-0677">Repeat</keyword>
<dbReference type="Gene3D" id="3.80.10.10">
    <property type="entry name" value="Ribonuclease Inhibitor"/>
    <property type="match status" value="2"/>
</dbReference>
<organism evidence="7 8">
    <name type="scientific">Triparma columacea</name>
    <dbReference type="NCBI Taxonomy" id="722753"/>
    <lineage>
        <taxon>Eukaryota</taxon>
        <taxon>Sar</taxon>
        <taxon>Stramenopiles</taxon>
        <taxon>Ochrophyta</taxon>
        <taxon>Bolidophyceae</taxon>
        <taxon>Parmales</taxon>
        <taxon>Triparmaceae</taxon>
        <taxon>Triparma</taxon>
    </lineage>
</organism>
<dbReference type="PANTHER" id="PTHR45973:SF9">
    <property type="entry name" value="LEUCINE-RICH REPEAT-CONTAINING PROTEIN 46"/>
    <property type="match status" value="1"/>
</dbReference>
<dbReference type="SMART" id="SM00365">
    <property type="entry name" value="LRR_SD22"/>
    <property type="match status" value="3"/>
</dbReference>
<evidence type="ECO:0000256" key="3">
    <source>
        <dbReference type="ARBA" id="ARBA00022737"/>
    </source>
</evidence>
<evidence type="ECO:0000313" key="8">
    <source>
        <dbReference type="Proteomes" id="UP001165065"/>
    </source>
</evidence>
<dbReference type="OrthoDB" id="1904536at2759"/>
<dbReference type="PROSITE" id="PS51450">
    <property type="entry name" value="LRR"/>
    <property type="match status" value="3"/>
</dbReference>
<keyword evidence="2" id="KW-0433">Leucine-rich repeat</keyword>
<keyword evidence="8" id="KW-1185">Reference proteome</keyword>
<feature type="region of interest" description="Disordered" evidence="6">
    <location>
        <begin position="442"/>
        <end position="491"/>
    </location>
</feature>
<dbReference type="InterPro" id="IPR032675">
    <property type="entry name" value="LRR_dom_sf"/>
</dbReference>
<sequence length="491" mass="55206">MSEMSPEALKAIIKKDKQYMTPELNDKLYLHYKGFRKIENLEPYTGLKVLWLEGNGLDKIEGLGAQNKMRTLYLQENIINKLENLESMVDLDTLNVSKNFVGKIENLSHMTKLSTLIISNNNLKDAASIAHAATLPNLHALDIQSNKIDDDPEAVLSILESCPELRVVYLKGNDVVKKIKHYRKTIISRCKSLRYLDDRPVFDDERRRCDAWGKVMKETDGDVDKANAAEREEIANIRREKKEREERAFLQFEEMVKEGQKIKKAREEEERKANGGKLPEKEIISTDHKTFGLDGSKIDEKKVSADVGVGSHIAKIDREKGNSNKNPFSGEKILDVKESKVVTDARNQRWNEGDRVLSKNVPLSDLPPPPPPSSNNEEIWGADELTEEAAKEKEIEEYYTKTAGDSANFEKGERVDGNAAQAMDSGMAAELAGLEEKAAKLRMEAAQDAEERRKLEELPPAPKSVATKTQATGVGGKWPAKKKSSDFDELD</sequence>
<name>A0A9W7GFK2_9STRA</name>
<evidence type="ECO:0008006" key="9">
    <source>
        <dbReference type="Google" id="ProtNLM"/>
    </source>
</evidence>
<keyword evidence="4" id="KW-0969">Cilium</keyword>
<dbReference type="SUPFAM" id="SSF52075">
    <property type="entry name" value="Outer arm dynein light chain 1"/>
    <property type="match status" value="1"/>
</dbReference>
<evidence type="ECO:0000256" key="1">
    <source>
        <dbReference type="ARBA" id="ARBA00004138"/>
    </source>
</evidence>
<dbReference type="Pfam" id="PF14580">
    <property type="entry name" value="LRR_9"/>
    <property type="match status" value="1"/>
</dbReference>
<evidence type="ECO:0000256" key="6">
    <source>
        <dbReference type="SAM" id="MobiDB-lite"/>
    </source>
</evidence>
<dbReference type="PANTHER" id="PTHR45973">
    <property type="entry name" value="PROTEIN PHOSPHATASE 1 REGULATORY SUBUNIT SDS22-RELATED"/>
    <property type="match status" value="1"/>
</dbReference>
<evidence type="ECO:0000256" key="2">
    <source>
        <dbReference type="ARBA" id="ARBA00022614"/>
    </source>
</evidence>
<feature type="compositionally biased region" description="Basic and acidic residues" evidence="6">
    <location>
        <begin position="442"/>
        <end position="457"/>
    </location>
</feature>
<comment type="caution">
    <text evidence="7">The sequence shown here is derived from an EMBL/GenBank/DDBJ whole genome shotgun (WGS) entry which is preliminary data.</text>
</comment>
<dbReference type="InterPro" id="IPR001611">
    <property type="entry name" value="Leu-rich_rpt"/>
</dbReference>
<proteinExistence type="predicted"/>
<reference evidence="8" key="1">
    <citation type="journal article" date="2023" name="Commun. Biol.">
        <title>Genome analysis of Parmales, the sister group of diatoms, reveals the evolutionary specialization of diatoms from phago-mixotrophs to photoautotrophs.</title>
        <authorList>
            <person name="Ban H."/>
            <person name="Sato S."/>
            <person name="Yoshikawa S."/>
            <person name="Yamada K."/>
            <person name="Nakamura Y."/>
            <person name="Ichinomiya M."/>
            <person name="Sato N."/>
            <person name="Blanc-Mathieu R."/>
            <person name="Endo H."/>
            <person name="Kuwata A."/>
            <person name="Ogata H."/>
        </authorList>
    </citation>
    <scope>NUCLEOTIDE SEQUENCE [LARGE SCALE GENOMIC DNA]</scope>
</reference>
<protein>
    <recommendedName>
        <fullName evidence="9">Dynein assembly factor 1, axonemal homolog</fullName>
    </recommendedName>
</protein>
<feature type="compositionally biased region" description="Basic and acidic residues" evidence="6">
    <location>
        <begin position="345"/>
        <end position="357"/>
    </location>
</feature>
<dbReference type="InterPro" id="IPR050576">
    <property type="entry name" value="Cilia_flagella_integrity"/>
</dbReference>
<feature type="region of interest" description="Disordered" evidence="6">
    <location>
        <begin position="345"/>
        <end position="388"/>
    </location>
</feature>
<dbReference type="AlphaFoldDB" id="A0A9W7GFK2"/>
<evidence type="ECO:0000256" key="5">
    <source>
        <dbReference type="ARBA" id="ARBA00023273"/>
    </source>
</evidence>
<accession>A0A9W7GFK2</accession>
<gene>
    <name evidence="7" type="ORF">TrCOL_g9757</name>
</gene>
<keyword evidence="5" id="KW-0966">Cell projection</keyword>